<sequence>MAGQGVGPGGPTCMKQRTTVGGGDAAVLAGTGQCWALQSQISFEAMRDPVGHSGDPTELDE</sequence>
<gene>
    <name evidence="1" type="ORF">PGQ11_006656</name>
</gene>
<evidence type="ECO:0000313" key="1">
    <source>
        <dbReference type="EMBL" id="KAK8868078.1"/>
    </source>
</evidence>
<reference evidence="1 2" key="1">
    <citation type="journal article" date="2024" name="IMA Fungus">
        <title>Apiospora arundinis, a panoply of carbohydrate-active enzymes and secondary metabolites.</title>
        <authorList>
            <person name="Sorensen T."/>
            <person name="Petersen C."/>
            <person name="Muurmann A.T."/>
            <person name="Christiansen J.V."/>
            <person name="Brundto M.L."/>
            <person name="Overgaard C.K."/>
            <person name="Boysen A.T."/>
            <person name="Wollenberg R.D."/>
            <person name="Larsen T.O."/>
            <person name="Sorensen J.L."/>
            <person name="Nielsen K.L."/>
            <person name="Sondergaard T.E."/>
        </authorList>
    </citation>
    <scope>NUCLEOTIDE SEQUENCE [LARGE SCALE GENOMIC DNA]</scope>
    <source>
        <strain evidence="1 2">AAU 773</strain>
    </source>
</reference>
<dbReference type="Proteomes" id="UP001390339">
    <property type="component" value="Unassembled WGS sequence"/>
</dbReference>
<name>A0ABR2ITC2_9PEZI</name>
<protein>
    <submittedName>
        <fullName evidence="1">Uncharacterized protein</fullName>
    </submittedName>
</protein>
<keyword evidence="2" id="KW-1185">Reference proteome</keyword>
<accession>A0ABR2ITC2</accession>
<comment type="caution">
    <text evidence="1">The sequence shown here is derived from an EMBL/GenBank/DDBJ whole genome shotgun (WGS) entry which is preliminary data.</text>
</comment>
<evidence type="ECO:0000313" key="2">
    <source>
        <dbReference type="Proteomes" id="UP001390339"/>
    </source>
</evidence>
<organism evidence="1 2">
    <name type="scientific">Apiospora arundinis</name>
    <dbReference type="NCBI Taxonomy" id="335852"/>
    <lineage>
        <taxon>Eukaryota</taxon>
        <taxon>Fungi</taxon>
        <taxon>Dikarya</taxon>
        <taxon>Ascomycota</taxon>
        <taxon>Pezizomycotina</taxon>
        <taxon>Sordariomycetes</taxon>
        <taxon>Xylariomycetidae</taxon>
        <taxon>Amphisphaeriales</taxon>
        <taxon>Apiosporaceae</taxon>
        <taxon>Apiospora</taxon>
    </lineage>
</organism>
<dbReference type="EMBL" id="JAPCWZ010000004">
    <property type="protein sequence ID" value="KAK8868078.1"/>
    <property type="molecule type" value="Genomic_DNA"/>
</dbReference>
<proteinExistence type="predicted"/>